<evidence type="ECO:0000313" key="2">
    <source>
        <dbReference type="EMBL" id="GHO84238.1"/>
    </source>
</evidence>
<dbReference type="Pfam" id="PF13320">
    <property type="entry name" value="GH123_cat"/>
    <property type="match status" value="1"/>
</dbReference>
<organism evidence="2 3">
    <name type="scientific">Dictyobacter formicarum</name>
    <dbReference type="NCBI Taxonomy" id="2778368"/>
    <lineage>
        <taxon>Bacteria</taxon>
        <taxon>Bacillati</taxon>
        <taxon>Chloroflexota</taxon>
        <taxon>Ktedonobacteria</taxon>
        <taxon>Ktedonobacterales</taxon>
        <taxon>Dictyobacteraceae</taxon>
        <taxon>Dictyobacter</taxon>
    </lineage>
</organism>
<proteinExistence type="predicted"/>
<accession>A0ABQ3VEK0</accession>
<name>A0ABQ3VEK0_9CHLR</name>
<protein>
    <recommendedName>
        <fullName evidence="1">Glycoside hydrolase 123 catalytic domain-containing protein</fullName>
    </recommendedName>
</protein>
<feature type="domain" description="Glycoside hydrolase 123 catalytic" evidence="1">
    <location>
        <begin position="175"/>
        <end position="418"/>
    </location>
</feature>
<dbReference type="EMBL" id="BNJJ01000005">
    <property type="protein sequence ID" value="GHO84238.1"/>
    <property type="molecule type" value="Genomic_DNA"/>
</dbReference>
<reference evidence="2 3" key="1">
    <citation type="journal article" date="2021" name="Int. J. Syst. Evol. Microbiol.">
        <title>Reticulibacter mediterranei gen. nov., sp. nov., within the new family Reticulibacteraceae fam. nov., and Ktedonospora formicarum gen. nov., sp. nov., Ktedonobacter robiniae sp. nov., Dictyobacter formicarum sp. nov. and Dictyobacter arantiisoli sp. nov., belonging to the class Ktedonobacteria.</title>
        <authorList>
            <person name="Yabe S."/>
            <person name="Zheng Y."/>
            <person name="Wang C.M."/>
            <person name="Sakai Y."/>
            <person name="Abe K."/>
            <person name="Yokota A."/>
            <person name="Donadio S."/>
            <person name="Cavaletti L."/>
            <person name="Monciardini P."/>
        </authorList>
    </citation>
    <scope>NUCLEOTIDE SEQUENCE [LARGE SCALE GENOMIC DNA]</scope>
    <source>
        <strain evidence="2 3">SOSP1-9</strain>
    </source>
</reference>
<dbReference type="Proteomes" id="UP000635565">
    <property type="component" value="Unassembled WGS sequence"/>
</dbReference>
<gene>
    <name evidence="2" type="ORF">KSZ_22440</name>
</gene>
<keyword evidence="3" id="KW-1185">Reference proteome</keyword>
<sequence>MYSVSERVFETRCLSSLSKVFADEELLDESFSKASALREETYSFQVAFRSNQLIKRIRVSVHAGELGDVLVRKVGLVPSELPCYHDHDNDILRTMPGLYPDPLYPIDDNSGVVAFPNQWRAIWVTIKISREQPAGSYPVEVLFNAEFGELLGQEIFTLEVIGACLPEQKLIHTEWFYADCLATWYDVKVFSEEHWKWIETYVENAANHGINMILTPIFTPALETEIGHERPTVQLIDVKKEGDQYSFDFHKLDRWIELCQCKGIHYFEFAHLFTQWGAKHAPKIIAEENGESKQIFGWDTDALGTDYRNFLAQFLPALTHYLENHQLQSNVYFHISDEPDKMDLDHYKTVSQFVRSFILDYPVIDALSDYEFYQIGTVTNPVPSNDHINYFLEQQVKDLWTYYCCGQYKGVSNRFFQYAFHAKQNYRDTVIQV</sequence>
<evidence type="ECO:0000259" key="1">
    <source>
        <dbReference type="Pfam" id="PF13320"/>
    </source>
</evidence>
<evidence type="ECO:0000313" key="3">
    <source>
        <dbReference type="Proteomes" id="UP000635565"/>
    </source>
</evidence>
<dbReference type="InterPro" id="IPR025150">
    <property type="entry name" value="GH123_cat"/>
</dbReference>
<comment type="caution">
    <text evidence="2">The sequence shown here is derived from an EMBL/GenBank/DDBJ whole genome shotgun (WGS) entry which is preliminary data.</text>
</comment>